<evidence type="ECO:0000313" key="2">
    <source>
        <dbReference type="EMBL" id="EEA89814.1"/>
    </source>
</evidence>
<reference evidence="2 3" key="2">
    <citation type="submission" date="2008-10" db="EMBL/GenBank/DDBJ databases">
        <authorList>
            <person name="Fulton L."/>
            <person name="Clifton S."/>
            <person name="Fulton B."/>
            <person name="Xu J."/>
            <person name="Minx P."/>
            <person name="Pepin K.H."/>
            <person name="Johnson M."/>
            <person name="Thiruvilangam P."/>
            <person name="Bhonagiri V."/>
            <person name="Nash W.E."/>
            <person name="Mardis E.R."/>
            <person name="Wilson R.K."/>
        </authorList>
    </citation>
    <scope>NUCLEOTIDE SEQUENCE [LARGE SCALE GENOMIC DNA]</scope>
    <source>
        <strain evidence="2 3">DSM 13279</strain>
    </source>
</reference>
<gene>
    <name evidence="2" type="ORF">COLSTE_02012</name>
</gene>
<name>B6GD34_9ACTN</name>
<feature type="region of interest" description="Disordered" evidence="1">
    <location>
        <begin position="1"/>
        <end position="44"/>
    </location>
</feature>
<dbReference type="Proteomes" id="UP000003560">
    <property type="component" value="Unassembled WGS sequence"/>
</dbReference>
<sequence length="44" mass="4393">MRGRSHGATNLKSGTVPILSRGGVKMGAAPAQPGGTSEKCLSLI</sequence>
<organism evidence="2 3">
    <name type="scientific">Collinsella stercoris DSM 13279</name>
    <dbReference type="NCBI Taxonomy" id="445975"/>
    <lineage>
        <taxon>Bacteria</taxon>
        <taxon>Bacillati</taxon>
        <taxon>Actinomycetota</taxon>
        <taxon>Coriobacteriia</taxon>
        <taxon>Coriobacteriales</taxon>
        <taxon>Coriobacteriaceae</taxon>
        <taxon>Collinsella</taxon>
    </lineage>
</organism>
<keyword evidence="3" id="KW-1185">Reference proteome</keyword>
<accession>B6GD34</accession>
<evidence type="ECO:0000256" key="1">
    <source>
        <dbReference type="SAM" id="MobiDB-lite"/>
    </source>
</evidence>
<dbReference type="EMBL" id="ABXJ01000118">
    <property type="protein sequence ID" value="EEA89814.1"/>
    <property type="molecule type" value="Genomic_DNA"/>
</dbReference>
<evidence type="ECO:0000313" key="3">
    <source>
        <dbReference type="Proteomes" id="UP000003560"/>
    </source>
</evidence>
<dbReference type="HOGENOM" id="CLU_3214885_0_0_11"/>
<proteinExistence type="predicted"/>
<dbReference type="AlphaFoldDB" id="B6GD34"/>
<protein>
    <submittedName>
        <fullName evidence="2">Uncharacterized protein</fullName>
    </submittedName>
</protein>
<comment type="caution">
    <text evidence="2">The sequence shown here is derived from an EMBL/GenBank/DDBJ whole genome shotgun (WGS) entry which is preliminary data.</text>
</comment>
<reference evidence="2 3" key="1">
    <citation type="submission" date="2008-10" db="EMBL/GenBank/DDBJ databases">
        <title>Draft genome sequence of Collinsella stercoris (DSM 13279).</title>
        <authorList>
            <person name="Sudarsanam P."/>
            <person name="Ley R."/>
            <person name="Guruge J."/>
            <person name="Turnbaugh P.J."/>
            <person name="Mahowald M."/>
            <person name="Liep D."/>
            <person name="Gordon J."/>
        </authorList>
    </citation>
    <scope>NUCLEOTIDE SEQUENCE [LARGE SCALE GENOMIC DNA]</scope>
    <source>
        <strain evidence="2 3">DSM 13279</strain>
    </source>
</reference>